<accession>A0A413MQJ2</accession>
<proteinExistence type="predicted"/>
<dbReference type="EMBL" id="VVYP01000010">
    <property type="protein sequence ID" value="KAA5463521.1"/>
    <property type="molecule type" value="Genomic_DNA"/>
</dbReference>
<protein>
    <submittedName>
        <fullName evidence="3">DNA-binding protein</fullName>
    </submittedName>
    <submittedName>
        <fullName evidence="1">Helix-turn-helix domain-containing protein</fullName>
    </submittedName>
</protein>
<dbReference type="EMBL" id="QSJD01000028">
    <property type="protein sequence ID" value="RHD45841.1"/>
    <property type="molecule type" value="Genomic_DNA"/>
</dbReference>
<comment type="caution">
    <text evidence="1">The sequence shown here is derived from an EMBL/GenBank/DDBJ whole genome shotgun (WGS) entry which is preliminary data.</text>
</comment>
<evidence type="ECO:0000313" key="3">
    <source>
        <dbReference type="EMBL" id="RHD45841.1"/>
    </source>
</evidence>
<evidence type="ECO:0000313" key="5">
    <source>
        <dbReference type="Proteomes" id="UP000475905"/>
    </source>
</evidence>
<dbReference type="Gene3D" id="1.10.1660.10">
    <property type="match status" value="1"/>
</dbReference>
<evidence type="ECO:0000313" key="2">
    <source>
        <dbReference type="EMBL" id="MDO6359672.1"/>
    </source>
</evidence>
<dbReference type="AlphaFoldDB" id="A0A413MQJ2"/>
<reference evidence="3 4" key="1">
    <citation type="submission" date="2018-08" db="EMBL/GenBank/DDBJ databases">
        <title>A genome reference for cultivated species of the human gut microbiota.</title>
        <authorList>
            <person name="Zou Y."/>
            <person name="Xue W."/>
            <person name="Luo G."/>
        </authorList>
    </citation>
    <scope>NUCLEOTIDE SEQUENCE [LARGE SCALE GENOMIC DNA]</scope>
    <source>
        <strain evidence="3 4">AM31-16AC</strain>
    </source>
</reference>
<gene>
    <name evidence="3" type="ORF">DW794_15670</name>
    <name evidence="1" type="ORF">F2Y36_09555</name>
    <name evidence="2" type="ORF">Q4469_18675</name>
</gene>
<dbReference type="InterPro" id="IPR009061">
    <property type="entry name" value="DNA-bd_dom_put_sf"/>
</dbReference>
<dbReference type="Proteomes" id="UP000284689">
    <property type="component" value="Unassembled WGS sequence"/>
</dbReference>
<dbReference type="Proteomes" id="UP001170023">
    <property type="component" value="Unassembled WGS sequence"/>
</dbReference>
<evidence type="ECO:0000313" key="4">
    <source>
        <dbReference type="Proteomes" id="UP000284689"/>
    </source>
</evidence>
<organism evidence="1 5">
    <name type="scientific">Bacteroides caccae</name>
    <dbReference type="NCBI Taxonomy" id="47678"/>
    <lineage>
        <taxon>Bacteria</taxon>
        <taxon>Pseudomonadati</taxon>
        <taxon>Bacteroidota</taxon>
        <taxon>Bacteroidia</taxon>
        <taxon>Bacteroidales</taxon>
        <taxon>Bacteroidaceae</taxon>
        <taxon>Bacteroides</taxon>
    </lineage>
</organism>
<name>A0A413MQJ2_9BACE</name>
<reference evidence="2" key="3">
    <citation type="submission" date="2023-07" db="EMBL/GenBank/DDBJ databases">
        <title>Whole Genome Sequencing of Colonoscopy isolates.</title>
        <authorList>
            <person name="Surve S.V."/>
            <person name="Valls R.A."/>
            <person name="Barrak K.E."/>
            <person name="Gardner T.B."/>
            <person name="O'Toole G.A."/>
        </authorList>
    </citation>
    <scope>NUCLEOTIDE SEQUENCE</scope>
    <source>
        <strain evidence="2">GP0119</strain>
    </source>
</reference>
<keyword evidence="3" id="KW-0238">DNA-binding</keyword>
<reference evidence="1 5" key="2">
    <citation type="journal article" date="2019" name="Nat. Med.">
        <title>A library of human gut bacterial isolates paired with longitudinal multiomics data enables mechanistic microbiome research.</title>
        <authorList>
            <person name="Poyet M."/>
            <person name="Groussin M."/>
            <person name="Gibbons S.M."/>
            <person name="Avila-Pacheco J."/>
            <person name="Jiang X."/>
            <person name="Kearney S.M."/>
            <person name="Perrotta A.R."/>
            <person name="Berdy B."/>
            <person name="Zhao S."/>
            <person name="Lieberman T.D."/>
            <person name="Swanson P.K."/>
            <person name="Smith M."/>
            <person name="Roesemann S."/>
            <person name="Alexander J.E."/>
            <person name="Rich S.A."/>
            <person name="Livny J."/>
            <person name="Vlamakis H."/>
            <person name="Clish C."/>
            <person name="Bullock K."/>
            <person name="Deik A."/>
            <person name="Scott J."/>
            <person name="Pierce K.A."/>
            <person name="Xavier R.J."/>
            <person name="Alm E.J."/>
        </authorList>
    </citation>
    <scope>NUCLEOTIDE SEQUENCE [LARGE SCALE GENOMIC DNA]</scope>
    <source>
        <strain evidence="1 5">BIOML-A31</strain>
    </source>
</reference>
<dbReference type="GeneID" id="88860710"/>
<dbReference type="EMBL" id="JAUONL010000021">
    <property type="protein sequence ID" value="MDO6359672.1"/>
    <property type="molecule type" value="Genomic_DNA"/>
</dbReference>
<dbReference type="Proteomes" id="UP000475905">
    <property type="component" value="Unassembled WGS sequence"/>
</dbReference>
<dbReference type="RefSeq" id="WP_070613127.1">
    <property type="nucleotide sequence ID" value="NZ_CAXSSI010000013.1"/>
</dbReference>
<evidence type="ECO:0000313" key="1">
    <source>
        <dbReference type="EMBL" id="KAA5463521.1"/>
    </source>
</evidence>
<sequence>MREMKPTCDPNGVYSVKRVCAELGISYKTLRKYRESGYIKPLNPGNVYRPKYSGQSIIDCWHVLCTL</sequence>
<dbReference type="GO" id="GO:0003677">
    <property type="term" value="F:DNA binding"/>
    <property type="evidence" value="ECO:0007669"/>
    <property type="project" value="UniProtKB-KW"/>
</dbReference>
<dbReference type="SUPFAM" id="SSF46955">
    <property type="entry name" value="Putative DNA-binding domain"/>
    <property type="match status" value="1"/>
</dbReference>